<keyword evidence="3" id="KW-1185">Reference proteome</keyword>
<comment type="caution">
    <text evidence="2">The sequence shown here is derived from an EMBL/GenBank/DDBJ whole genome shotgun (WGS) entry which is preliminary data.</text>
</comment>
<protein>
    <submittedName>
        <fullName evidence="2">Uncharacterized protein</fullName>
    </submittedName>
</protein>
<sequence length="269" mass="31031">MPLSGKIVVLPIENLYLQTGNCSSMETKQKEKPSRKIQNKELQQQKCLSAGKSSLFLLKTYTSNTGNCSSMETKQKRIALNSELILDMVTFNTIYDEQIKQYEKSADISILKFKNNRQNALVNLSFNPLFHSKLNPSLVFKKPFHQIKRKNFSNKMPLTGKIVALPIENLYLQHGQLQQYDNKTKESADIVNFNTMCNEQIEQYEKAAEISIFKFNNNHQTSPAKVPFNTPLFHSQPHPSLFLKTIPPNQKKELQQQKASQRENRRSSY</sequence>
<dbReference type="Proteomes" id="UP001054945">
    <property type="component" value="Unassembled WGS sequence"/>
</dbReference>
<evidence type="ECO:0000313" key="3">
    <source>
        <dbReference type="Proteomes" id="UP001054945"/>
    </source>
</evidence>
<feature type="compositionally biased region" description="Basic and acidic residues" evidence="1">
    <location>
        <begin position="250"/>
        <end position="269"/>
    </location>
</feature>
<reference evidence="2 3" key="1">
    <citation type="submission" date="2021-06" db="EMBL/GenBank/DDBJ databases">
        <title>Caerostris extrusa draft genome.</title>
        <authorList>
            <person name="Kono N."/>
            <person name="Arakawa K."/>
        </authorList>
    </citation>
    <scope>NUCLEOTIDE SEQUENCE [LARGE SCALE GENOMIC DNA]</scope>
</reference>
<evidence type="ECO:0000256" key="1">
    <source>
        <dbReference type="SAM" id="MobiDB-lite"/>
    </source>
</evidence>
<evidence type="ECO:0000313" key="2">
    <source>
        <dbReference type="EMBL" id="GIZ05338.1"/>
    </source>
</evidence>
<name>A0AAV4YDH3_CAEEX</name>
<accession>A0AAV4YDH3</accession>
<dbReference type="EMBL" id="BPLR01019287">
    <property type="protein sequence ID" value="GIZ05338.1"/>
    <property type="molecule type" value="Genomic_DNA"/>
</dbReference>
<gene>
    <name evidence="2" type="ORF">CEXT_380811</name>
</gene>
<feature type="region of interest" description="Disordered" evidence="1">
    <location>
        <begin position="249"/>
        <end position="269"/>
    </location>
</feature>
<organism evidence="2 3">
    <name type="scientific">Caerostris extrusa</name>
    <name type="common">Bark spider</name>
    <name type="synonym">Caerostris bankana</name>
    <dbReference type="NCBI Taxonomy" id="172846"/>
    <lineage>
        <taxon>Eukaryota</taxon>
        <taxon>Metazoa</taxon>
        <taxon>Ecdysozoa</taxon>
        <taxon>Arthropoda</taxon>
        <taxon>Chelicerata</taxon>
        <taxon>Arachnida</taxon>
        <taxon>Araneae</taxon>
        <taxon>Araneomorphae</taxon>
        <taxon>Entelegynae</taxon>
        <taxon>Araneoidea</taxon>
        <taxon>Araneidae</taxon>
        <taxon>Caerostris</taxon>
    </lineage>
</organism>
<proteinExistence type="predicted"/>
<dbReference type="AlphaFoldDB" id="A0AAV4YDH3"/>